<protein>
    <submittedName>
        <fullName evidence="1">Unnamed protein product</fullName>
    </submittedName>
</protein>
<reference evidence="1" key="1">
    <citation type="submission" date="2023-04" db="EMBL/GenBank/DDBJ databases">
        <title>Phytophthora fragariaefolia NBRC 109709.</title>
        <authorList>
            <person name="Ichikawa N."/>
            <person name="Sato H."/>
            <person name="Tonouchi N."/>
        </authorList>
    </citation>
    <scope>NUCLEOTIDE SEQUENCE</scope>
    <source>
        <strain evidence="1">NBRC 109709</strain>
    </source>
</reference>
<dbReference type="EMBL" id="BSXT01001408">
    <property type="protein sequence ID" value="GMF42197.1"/>
    <property type="molecule type" value="Genomic_DNA"/>
</dbReference>
<dbReference type="AlphaFoldDB" id="A0A9W6XNI7"/>
<evidence type="ECO:0000313" key="2">
    <source>
        <dbReference type="Proteomes" id="UP001165121"/>
    </source>
</evidence>
<name>A0A9W6XNI7_9STRA</name>
<dbReference type="Proteomes" id="UP001165121">
    <property type="component" value="Unassembled WGS sequence"/>
</dbReference>
<gene>
    <name evidence="1" type="ORF">Pfra01_001370300</name>
</gene>
<proteinExistence type="predicted"/>
<dbReference type="OrthoDB" id="123705at2759"/>
<sequence length="90" mass="10106">MNTRTAIDTADVVARLRLLRQDEDENLERGTDEFGAYVDYVEDEIVESGSPVMDLLYRQGANRVLKTMINFTQAEFGVLFAAVEGDLFAV</sequence>
<keyword evidence="2" id="KW-1185">Reference proteome</keyword>
<evidence type="ECO:0000313" key="1">
    <source>
        <dbReference type="EMBL" id="GMF42197.1"/>
    </source>
</evidence>
<accession>A0A9W6XNI7</accession>
<organism evidence="1 2">
    <name type="scientific">Phytophthora fragariaefolia</name>
    <dbReference type="NCBI Taxonomy" id="1490495"/>
    <lineage>
        <taxon>Eukaryota</taxon>
        <taxon>Sar</taxon>
        <taxon>Stramenopiles</taxon>
        <taxon>Oomycota</taxon>
        <taxon>Peronosporomycetes</taxon>
        <taxon>Peronosporales</taxon>
        <taxon>Peronosporaceae</taxon>
        <taxon>Phytophthora</taxon>
    </lineage>
</organism>
<comment type="caution">
    <text evidence="1">The sequence shown here is derived from an EMBL/GenBank/DDBJ whole genome shotgun (WGS) entry which is preliminary data.</text>
</comment>